<sequence>MRENACLLFSTYVSLSMPFSSKKESIARFLLRLLKPLSPYPCAFSRVVNTCSCCTVCPRCP</sequence>
<protein>
    <submittedName>
        <fullName evidence="1">Uncharacterized protein</fullName>
    </submittedName>
</protein>
<evidence type="ECO:0000313" key="1">
    <source>
        <dbReference type="EMBL" id="CBZ36023.1"/>
    </source>
</evidence>
<dbReference type="AlphaFoldDB" id="E9BL95"/>
<dbReference type="RefSeq" id="XP_003862716.1">
    <property type="nucleotide sequence ID" value="XM_003862668.1"/>
</dbReference>
<reference evidence="2" key="2">
    <citation type="submission" date="2011-02" db="EMBL/GenBank/DDBJ databases">
        <title>Whole genome sequencing of Leishmania donovani clinical lines reveals dynamic variation related to drug resistance.</title>
        <authorList>
            <person name="Downing T."/>
            <person name="Imamura H."/>
            <person name="Sanders M."/>
            <person name="Decuypere S."/>
            <person name="Hertz-Fowler C."/>
            <person name="Clark T.G."/>
            <person name="Rijal S."/>
            <person name="Sundar S."/>
            <person name="Quail M.A."/>
            <person name="De Doncker S."/>
            <person name="Maes I."/>
            <person name="Vanaerschot M."/>
            <person name="Stark O."/>
            <person name="Schonian G."/>
            <person name="Dujardin J.C."/>
            <person name="Berriman M."/>
        </authorList>
    </citation>
    <scope>NUCLEOTIDE SEQUENCE [LARGE SCALE GENOMIC DNA]</scope>
    <source>
        <strain evidence="2">BPK282A1</strain>
    </source>
</reference>
<dbReference type="Proteomes" id="UP000008980">
    <property type="component" value="Chromosome 29"/>
</dbReference>
<accession>E9BL95</accession>
<proteinExistence type="predicted"/>
<organism evidence="1 2">
    <name type="scientific">Leishmania donovani</name>
    <dbReference type="NCBI Taxonomy" id="5661"/>
    <lineage>
        <taxon>Eukaryota</taxon>
        <taxon>Discoba</taxon>
        <taxon>Euglenozoa</taxon>
        <taxon>Kinetoplastea</taxon>
        <taxon>Metakinetoplastina</taxon>
        <taxon>Trypanosomatida</taxon>
        <taxon>Trypanosomatidae</taxon>
        <taxon>Leishmaniinae</taxon>
        <taxon>Leishmania</taxon>
    </lineage>
</organism>
<name>E9BL95_LEIDO</name>
<evidence type="ECO:0000313" key="2">
    <source>
        <dbReference type="Proteomes" id="UP000008980"/>
    </source>
</evidence>
<dbReference type="GeneID" id="13385419"/>
<dbReference type="EMBL" id="FR799616">
    <property type="protein sequence ID" value="CBZ36023.1"/>
    <property type="molecule type" value="Genomic_DNA"/>
</dbReference>
<dbReference type="KEGG" id="ldo:LDBPK_292990"/>
<dbReference type="VEuPathDB" id="TriTrypDB:LdBPK_292990.1"/>
<reference evidence="1 2" key="1">
    <citation type="journal article" date="2011" name="Genome Res.">
        <title>Whole genome sequencing of multiple Leishmania donovani clinical isolates provides insights into population structure and mechanisms of drug resistance.</title>
        <authorList>
            <person name="Downing T."/>
            <person name="Imamura H."/>
            <person name="Decuypere S."/>
            <person name="Clark T.G."/>
            <person name="Coombs G.H."/>
            <person name="Cotton J.A."/>
            <person name="Hilley J.D."/>
            <person name="de Doncker S."/>
            <person name="Maes I."/>
            <person name="Mottram J.C."/>
            <person name="Quail M.A."/>
            <person name="Rijal S."/>
            <person name="Sanders M."/>
            <person name="Schonian G."/>
            <person name="Stark O."/>
            <person name="Sundar S."/>
            <person name="Vanaerschot M."/>
            <person name="Hertz-Fowler C."/>
            <person name="Dujardin J.C."/>
            <person name="Berriman M."/>
        </authorList>
    </citation>
    <scope>NUCLEOTIDE SEQUENCE [LARGE SCALE GENOMIC DNA]</scope>
    <source>
        <strain evidence="1 2">BPK282A1</strain>
    </source>
</reference>
<gene>
    <name evidence="1" type="ORF">LDBPK_292990</name>
</gene>